<dbReference type="AlphaFoldDB" id="A0A6P8RGE7"/>
<keyword evidence="6" id="KW-0496">Mitochondrion</keyword>
<dbReference type="InterPro" id="IPR020103">
    <property type="entry name" value="PsdUridine_synth_cat_dom_sf"/>
</dbReference>
<proteinExistence type="inferred from homology"/>
<dbReference type="CDD" id="cd02869">
    <property type="entry name" value="PseudoU_synth_RluA_like"/>
    <property type="match status" value="1"/>
</dbReference>
<dbReference type="RefSeq" id="XP_033803223.1">
    <property type="nucleotide sequence ID" value="XM_033947332.1"/>
</dbReference>
<dbReference type="OrthoDB" id="428658at2759"/>
<evidence type="ECO:0000256" key="10">
    <source>
        <dbReference type="ARBA" id="ARBA00041563"/>
    </source>
</evidence>
<keyword evidence="7" id="KW-0413">Isomerase</keyword>
<evidence type="ECO:0000256" key="11">
    <source>
        <dbReference type="SAM" id="Coils"/>
    </source>
</evidence>
<feature type="domain" description="Pseudouridine synthase RsuA/RluA-like" evidence="12">
    <location>
        <begin position="104"/>
        <end position="276"/>
    </location>
</feature>
<dbReference type="FunFam" id="3.30.2350.10:FF:000015">
    <property type="entry name" value="Mitochondrial RNA pseudouridine synthase RPUSD4"/>
    <property type="match status" value="1"/>
</dbReference>
<dbReference type="SUPFAM" id="SSF55120">
    <property type="entry name" value="Pseudouridine synthase"/>
    <property type="match status" value="1"/>
</dbReference>
<sequence length="368" mass="41330">MAAIFSSHKRLARTRCLRSQICSLMRRGIESRAAEEGELSGAQRLAERLRQEQKNKGKEEQVHESPVNQQVKKLVQLTQQLQHVHPNVLAKALARSTVYQDEQIVVVDKPYGVPVHGGPGVKTSIADVLPVLAKMLFGMKAEPLHICHRLDKETTGAMVLAKNEKTAEYIQHLFRTRQVLKKYWAVSVGVPDPLEGILEIPILEKKIEGPQPHYKMTLAPNYHIGEEDGKLVRTRNNWNAHSAVTQYRVLDSVGSSALLELHPITGVKHQLRVHMAFGLGCPILGDHKYSSWNTLAPQKLPKSILKKLGLDQAKSRYLPVHLHACQLSLPVLEGQKNVNLVCKPPRFFRNSLWQLKLELPQLGKESGV</sequence>
<dbReference type="PROSITE" id="PS01129">
    <property type="entry name" value="PSI_RLU"/>
    <property type="match status" value="1"/>
</dbReference>
<evidence type="ECO:0000313" key="14">
    <source>
        <dbReference type="RefSeq" id="XP_033803223.1"/>
    </source>
</evidence>
<keyword evidence="13" id="KW-1185">Reference proteome</keyword>
<comment type="catalytic activity">
    <reaction evidence="8">
        <text>a uridine in tRNA = a pseudouridine in tRNA</text>
        <dbReference type="Rhea" id="RHEA:54572"/>
        <dbReference type="Rhea" id="RHEA-COMP:13339"/>
        <dbReference type="Rhea" id="RHEA-COMP:13934"/>
        <dbReference type="ChEBI" id="CHEBI:65314"/>
        <dbReference type="ChEBI" id="CHEBI:65315"/>
    </reaction>
</comment>
<evidence type="ECO:0000313" key="13">
    <source>
        <dbReference type="Proteomes" id="UP000515159"/>
    </source>
</evidence>
<dbReference type="GO" id="GO:0005739">
    <property type="term" value="C:mitochondrion"/>
    <property type="evidence" value="ECO:0007669"/>
    <property type="project" value="UniProtKB-SubCell"/>
</dbReference>
<evidence type="ECO:0000256" key="3">
    <source>
        <dbReference type="ARBA" id="ARBA00004173"/>
    </source>
</evidence>
<dbReference type="Pfam" id="PF00849">
    <property type="entry name" value="PseudoU_synth_2"/>
    <property type="match status" value="1"/>
</dbReference>
<dbReference type="CTD" id="84881"/>
<gene>
    <name evidence="14" type="primary">RPUSD4</name>
</gene>
<dbReference type="InterPro" id="IPR050188">
    <property type="entry name" value="RluA_PseudoU_synthase"/>
</dbReference>
<evidence type="ECO:0000256" key="7">
    <source>
        <dbReference type="ARBA" id="ARBA00023235"/>
    </source>
</evidence>
<dbReference type="InParanoid" id="A0A6P8RGE7"/>
<reference evidence="14" key="1">
    <citation type="submission" date="2025-08" db="UniProtKB">
        <authorList>
            <consortium name="RefSeq"/>
        </authorList>
    </citation>
    <scope>IDENTIFICATION</scope>
</reference>
<dbReference type="InterPro" id="IPR006224">
    <property type="entry name" value="PsdUridine_synth_RluA-like_CS"/>
</dbReference>
<dbReference type="GO" id="GO:0009982">
    <property type="term" value="F:pseudouridine synthase activity"/>
    <property type="evidence" value="ECO:0007669"/>
    <property type="project" value="InterPro"/>
</dbReference>
<dbReference type="GO" id="GO:0003723">
    <property type="term" value="F:RNA binding"/>
    <property type="evidence" value="ECO:0007669"/>
    <property type="project" value="InterPro"/>
</dbReference>
<dbReference type="GO" id="GO:0001522">
    <property type="term" value="P:pseudouridine synthesis"/>
    <property type="evidence" value="ECO:0007669"/>
    <property type="project" value="InterPro"/>
</dbReference>
<keyword evidence="11" id="KW-0175">Coiled coil</keyword>
<feature type="coiled-coil region" evidence="11">
    <location>
        <begin position="32"/>
        <end position="62"/>
    </location>
</feature>
<accession>A0A6P8RGE7</accession>
<evidence type="ECO:0000256" key="1">
    <source>
        <dbReference type="ARBA" id="ARBA00001166"/>
    </source>
</evidence>
<comment type="catalytic activity">
    <reaction evidence="2">
        <text>uridine in 5S rRNA = pseudouridine in 5S rRNA</text>
        <dbReference type="Rhea" id="RHEA:47036"/>
        <dbReference type="Rhea" id="RHEA-COMP:11730"/>
        <dbReference type="Rhea" id="RHEA-COMP:11731"/>
        <dbReference type="ChEBI" id="CHEBI:65314"/>
        <dbReference type="ChEBI" id="CHEBI:65315"/>
    </reaction>
</comment>
<organism evidence="13 14">
    <name type="scientific">Geotrypetes seraphini</name>
    <name type="common">Gaboon caecilian</name>
    <name type="synonym">Caecilia seraphini</name>
    <dbReference type="NCBI Taxonomy" id="260995"/>
    <lineage>
        <taxon>Eukaryota</taxon>
        <taxon>Metazoa</taxon>
        <taxon>Chordata</taxon>
        <taxon>Craniata</taxon>
        <taxon>Vertebrata</taxon>
        <taxon>Euteleostomi</taxon>
        <taxon>Amphibia</taxon>
        <taxon>Gymnophiona</taxon>
        <taxon>Geotrypetes</taxon>
    </lineage>
</organism>
<keyword evidence="5" id="KW-0809">Transit peptide</keyword>
<comment type="catalytic activity">
    <reaction evidence="1">
        <text>a uridine in mRNA = a pseudouridine in mRNA</text>
        <dbReference type="Rhea" id="RHEA:56644"/>
        <dbReference type="Rhea" id="RHEA-COMP:14658"/>
        <dbReference type="Rhea" id="RHEA-COMP:14659"/>
        <dbReference type="ChEBI" id="CHEBI:65314"/>
        <dbReference type="ChEBI" id="CHEBI:65315"/>
    </reaction>
</comment>
<dbReference type="Gene3D" id="3.30.2350.10">
    <property type="entry name" value="Pseudouridine synthase"/>
    <property type="match status" value="1"/>
</dbReference>
<dbReference type="KEGG" id="gsh:117361670"/>
<protein>
    <recommendedName>
        <fullName evidence="9">Pseudouridylate synthase RPUSD4, mitochondrial</fullName>
    </recommendedName>
    <alternativeName>
        <fullName evidence="10">RNA pseudouridylate synthase domain-containing protein 4</fullName>
    </alternativeName>
</protein>
<evidence type="ECO:0000256" key="4">
    <source>
        <dbReference type="ARBA" id="ARBA00010876"/>
    </source>
</evidence>
<dbReference type="GeneID" id="117361670"/>
<evidence type="ECO:0000256" key="9">
    <source>
        <dbReference type="ARBA" id="ARBA00039953"/>
    </source>
</evidence>
<evidence type="ECO:0000256" key="2">
    <source>
        <dbReference type="ARBA" id="ARBA00001896"/>
    </source>
</evidence>
<comment type="subcellular location">
    <subcellularLocation>
        <location evidence="3">Mitochondrion</location>
    </subcellularLocation>
</comment>
<dbReference type="FunCoup" id="A0A6P8RGE7">
    <property type="interactions" value="2220"/>
</dbReference>
<comment type="similarity">
    <text evidence="4">Belongs to the pseudouridine synthase RluA family.</text>
</comment>
<dbReference type="PANTHER" id="PTHR21600:SF83">
    <property type="entry name" value="PSEUDOURIDYLATE SYNTHASE RPUSD4, MITOCHONDRIAL"/>
    <property type="match status" value="1"/>
</dbReference>
<dbReference type="Proteomes" id="UP000515159">
    <property type="component" value="Chromosome 5"/>
</dbReference>
<name>A0A6P8RGE7_GEOSA</name>
<dbReference type="InterPro" id="IPR006145">
    <property type="entry name" value="PsdUridine_synth_RsuA/RluA"/>
</dbReference>
<evidence type="ECO:0000256" key="8">
    <source>
        <dbReference type="ARBA" id="ARBA00036943"/>
    </source>
</evidence>
<evidence type="ECO:0000256" key="5">
    <source>
        <dbReference type="ARBA" id="ARBA00022946"/>
    </source>
</evidence>
<evidence type="ECO:0000256" key="6">
    <source>
        <dbReference type="ARBA" id="ARBA00023128"/>
    </source>
</evidence>
<evidence type="ECO:0000259" key="12">
    <source>
        <dbReference type="Pfam" id="PF00849"/>
    </source>
</evidence>
<dbReference type="PANTHER" id="PTHR21600">
    <property type="entry name" value="MITOCHONDRIAL RNA PSEUDOURIDINE SYNTHASE"/>
    <property type="match status" value="1"/>
</dbReference>